<dbReference type="InterPro" id="IPR000182">
    <property type="entry name" value="GNAT_dom"/>
</dbReference>
<evidence type="ECO:0000313" key="2">
    <source>
        <dbReference type="EMBL" id="KIO76645.1"/>
    </source>
</evidence>
<evidence type="ECO:0000313" key="3">
    <source>
        <dbReference type="Proteomes" id="UP000032049"/>
    </source>
</evidence>
<dbReference type="PROSITE" id="PS51186">
    <property type="entry name" value="GNAT"/>
    <property type="match status" value="1"/>
</dbReference>
<dbReference type="RefSeq" id="WP_041882825.1">
    <property type="nucleotide sequence ID" value="NZ_CP157278.1"/>
</dbReference>
<proteinExistence type="predicted"/>
<dbReference type="STRING" id="1503925.TH53_13970"/>
<keyword evidence="3" id="KW-1185">Reference proteome</keyword>
<dbReference type="PANTHER" id="PTHR43792:SF1">
    <property type="entry name" value="N-ACETYLTRANSFERASE DOMAIN-CONTAINING PROTEIN"/>
    <property type="match status" value="1"/>
</dbReference>
<reference evidence="2 3" key="1">
    <citation type="submission" date="2015-01" db="EMBL/GenBank/DDBJ databases">
        <title>Draft genome sequence of Pedobacter sp. NL19 isolated from sludge of an effluent treatment pond in an abandoned uranium mine.</title>
        <authorList>
            <person name="Santos T."/>
            <person name="Caetano T."/>
            <person name="Covas C."/>
            <person name="Cruz A."/>
            <person name="Mendo S."/>
        </authorList>
    </citation>
    <scope>NUCLEOTIDE SEQUENCE [LARGE SCALE GENOMIC DNA]</scope>
    <source>
        <strain evidence="2 3">NL19</strain>
    </source>
</reference>
<dbReference type="EMBL" id="JXRA01000058">
    <property type="protein sequence ID" value="KIO76645.1"/>
    <property type="molecule type" value="Genomic_DNA"/>
</dbReference>
<evidence type="ECO:0000259" key="1">
    <source>
        <dbReference type="PROSITE" id="PS51186"/>
    </source>
</evidence>
<dbReference type="Proteomes" id="UP000032049">
    <property type="component" value="Unassembled WGS sequence"/>
</dbReference>
<name>A0A0D0GKD3_9SPHI</name>
<protein>
    <submittedName>
        <fullName evidence="2">GNAT family acetyltransferase</fullName>
    </submittedName>
</protein>
<dbReference type="OrthoDB" id="9788916at2"/>
<organism evidence="2 3">
    <name type="scientific">Pedobacter lusitanus</name>
    <dbReference type="NCBI Taxonomy" id="1503925"/>
    <lineage>
        <taxon>Bacteria</taxon>
        <taxon>Pseudomonadati</taxon>
        <taxon>Bacteroidota</taxon>
        <taxon>Sphingobacteriia</taxon>
        <taxon>Sphingobacteriales</taxon>
        <taxon>Sphingobacteriaceae</taxon>
        <taxon>Pedobacter</taxon>
    </lineage>
</organism>
<feature type="domain" description="N-acetyltransferase" evidence="1">
    <location>
        <begin position="14"/>
        <end position="182"/>
    </location>
</feature>
<gene>
    <name evidence="2" type="ORF">TH53_13970</name>
</gene>
<dbReference type="InterPro" id="IPR051531">
    <property type="entry name" value="N-acetyltransferase"/>
</dbReference>
<dbReference type="GO" id="GO:0016747">
    <property type="term" value="F:acyltransferase activity, transferring groups other than amino-acyl groups"/>
    <property type="evidence" value="ECO:0007669"/>
    <property type="project" value="InterPro"/>
</dbReference>
<accession>A0A0D0GKD3</accession>
<dbReference type="AlphaFoldDB" id="A0A0D0GKD3"/>
<dbReference type="Pfam" id="PF13302">
    <property type="entry name" value="Acetyltransf_3"/>
    <property type="match status" value="1"/>
</dbReference>
<keyword evidence="2" id="KW-0808">Transferase</keyword>
<dbReference type="Gene3D" id="3.40.630.30">
    <property type="match status" value="1"/>
</dbReference>
<sequence length="186" mass="21592">MEADKHYIFRSARLGFRDWIRADIEKMAEINADPEVMRFFPATQSAQQTQEFIERMSAQFKEKHFCYFAADHLETGDFIGFIGLSVQTFEADFNPCTDIGWRLKKSAWQKGFATEGAKRCLDYAFDELKLEKINAMAPQVNLPSVNVMKKLGMKEVLAFNHPLLADDERLRECVLYELLKKDHVLK</sequence>
<dbReference type="SUPFAM" id="SSF55729">
    <property type="entry name" value="Acyl-CoA N-acyltransferases (Nat)"/>
    <property type="match status" value="1"/>
</dbReference>
<dbReference type="InterPro" id="IPR016181">
    <property type="entry name" value="Acyl_CoA_acyltransferase"/>
</dbReference>
<dbReference type="PANTHER" id="PTHR43792">
    <property type="entry name" value="GNAT FAMILY, PUTATIVE (AFU_ORTHOLOGUE AFUA_3G00765)-RELATED-RELATED"/>
    <property type="match status" value="1"/>
</dbReference>
<comment type="caution">
    <text evidence="2">The sequence shown here is derived from an EMBL/GenBank/DDBJ whole genome shotgun (WGS) entry which is preliminary data.</text>
</comment>